<dbReference type="AlphaFoldDB" id="A0A4R6GHF3"/>
<gene>
    <name evidence="1" type="ORF">EV677_0810</name>
</gene>
<accession>A0A4R6GHF3</accession>
<name>A0A4R6GHF3_9BURK</name>
<dbReference type="Proteomes" id="UP000294737">
    <property type="component" value="Unassembled WGS sequence"/>
</dbReference>
<proteinExistence type="predicted"/>
<dbReference type="EMBL" id="SNWF01000004">
    <property type="protein sequence ID" value="TDN94267.1"/>
    <property type="molecule type" value="Genomic_DNA"/>
</dbReference>
<protein>
    <submittedName>
        <fullName evidence="1">Uncharacterized protein</fullName>
    </submittedName>
</protein>
<reference evidence="1 2" key="1">
    <citation type="submission" date="2019-03" db="EMBL/GenBank/DDBJ databases">
        <title>Genomic Encyclopedia of Type Strains, Phase IV (KMG-IV): sequencing the most valuable type-strain genomes for metagenomic binning, comparative biology and taxonomic classification.</title>
        <authorList>
            <person name="Goeker M."/>
        </authorList>
    </citation>
    <scope>NUCLEOTIDE SEQUENCE [LARGE SCALE GENOMIC DNA]</scope>
    <source>
        <strain evidence="1 2">DSM 18555</strain>
    </source>
</reference>
<sequence length="51" mass="6086">MVQIIYGRIQNKKEKSIFWTSTCEKSHAFADQMRFEFEAIERNKAFAVFPL</sequence>
<evidence type="ECO:0000313" key="1">
    <source>
        <dbReference type="EMBL" id="TDN94267.1"/>
    </source>
</evidence>
<evidence type="ECO:0000313" key="2">
    <source>
        <dbReference type="Proteomes" id="UP000294737"/>
    </source>
</evidence>
<organism evidence="1 2">
    <name type="scientific">Herminiimonas fonticola</name>
    <dbReference type="NCBI Taxonomy" id="303380"/>
    <lineage>
        <taxon>Bacteria</taxon>
        <taxon>Pseudomonadati</taxon>
        <taxon>Pseudomonadota</taxon>
        <taxon>Betaproteobacteria</taxon>
        <taxon>Burkholderiales</taxon>
        <taxon>Oxalobacteraceae</taxon>
        <taxon>Herminiimonas</taxon>
    </lineage>
</organism>
<comment type="caution">
    <text evidence="1">The sequence shown here is derived from an EMBL/GenBank/DDBJ whole genome shotgun (WGS) entry which is preliminary data.</text>
</comment>
<keyword evidence="2" id="KW-1185">Reference proteome</keyword>